<dbReference type="GO" id="GO:0022857">
    <property type="term" value="F:transmembrane transporter activity"/>
    <property type="evidence" value="ECO:0000318"/>
    <property type="project" value="GO_Central"/>
</dbReference>
<evidence type="ECO:0000256" key="2">
    <source>
        <dbReference type="ARBA" id="ARBA00022692"/>
    </source>
</evidence>
<dbReference type="PANTHER" id="PTHR23510">
    <property type="entry name" value="INNER MEMBRANE TRANSPORT PROTEIN YAJR"/>
    <property type="match status" value="1"/>
</dbReference>
<evidence type="ECO:0000313" key="7">
    <source>
        <dbReference type="EnsemblMetazoa" id="PPA19245.1"/>
    </source>
</evidence>
<keyword evidence="3 6" id="KW-1133">Transmembrane helix</keyword>
<dbReference type="OrthoDB" id="370281at2759"/>
<feature type="region of interest" description="Disordered" evidence="5">
    <location>
        <begin position="23"/>
        <end position="94"/>
    </location>
</feature>
<feature type="compositionally biased region" description="Polar residues" evidence="5">
    <location>
        <begin position="73"/>
        <end position="94"/>
    </location>
</feature>
<feature type="transmembrane region" description="Helical" evidence="6">
    <location>
        <begin position="495"/>
        <end position="518"/>
    </location>
</feature>
<dbReference type="AlphaFoldDB" id="A0A2A6B899"/>
<feature type="transmembrane region" description="Helical" evidence="6">
    <location>
        <begin position="438"/>
        <end position="457"/>
    </location>
</feature>
<proteinExistence type="predicted"/>
<sequence length="589" mass="64423">SSSLLNHSILPSFFARAHFTGGRMTTDSKRDKEDTRRPLLLNGTGSTERQADGSASSKERGAGDSGSVKDASFGTQKTQSFSDDSSLKTGSVTKTSCERPTQWRGLAICGLIMYLTTSMGQTLAVSGWPYLRTVSRMICIGNLQLVAATDCAESLSSKTNPPFQIDPTVPVSFLGYVQALTKCGHAIGSCVFAVHAYTTKTFRNALIIGRLISVVGCSFYILIELFAPERRRWAYMLKFLLQSIAEGSLIVVRSYVPRMSREKDRQQAFSIIEGSNMLAIVSGPLVQLVCHVLPEVGTPLLGGWLKFNMYTVPIWISLALNIVTLLISMFCFKEPDLDELEDEKQLPLGQAMRKAWQQAKKLDKCLVAMCFLEKSCASYGFAAMYTTMSPYVTESFNVPPSQALFILSIAQSAAGITSLLTVLLFVLTPLARVAKARYTFPFALSCYTIMYLFSYPWPGISEDIPLRNNETAPYGCDSARYSWCGDGLKITHHVAWLAVSCVLFGIGIPVALISFDTIYSKVLGGIDQNIMQGLLIIMDDMALAGAPMVSTASFEAFGPGPMWLSVAGICSLGLVAWLAMMPKLRRLNI</sequence>
<feature type="transmembrane region" description="Helical" evidence="6">
    <location>
        <begin position="562"/>
        <end position="580"/>
    </location>
</feature>
<feature type="transmembrane region" description="Helical" evidence="6">
    <location>
        <begin position="530"/>
        <end position="550"/>
    </location>
</feature>
<dbReference type="GO" id="GO:0005765">
    <property type="term" value="C:lysosomal membrane"/>
    <property type="evidence" value="ECO:0000318"/>
    <property type="project" value="GO_Central"/>
</dbReference>
<keyword evidence="4 6" id="KW-0472">Membrane</keyword>
<dbReference type="Proteomes" id="UP000005239">
    <property type="component" value="Unassembled WGS sequence"/>
</dbReference>
<dbReference type="PANTHER" id="PTHR23510:SF25">
    <property type="entry name" value="MFS DOMAIN-CONTAINING PROTEIN"/>
    <property type="match status" value="1"/>
</dbReference>
<dbReference type="Pfam" id="PF07690">
    <property type="entry name" value="MFS_1"/>
    <property type="match status" value="1"/>
</dbReference>
<accession>A0A2A6B899</accession>
<evidence type="ECO:0000256" key="3">
    <source>
        <dbReference type="ARBA" id="ARBA00022989"/>
    </source>
</evidence>
<evidence type="ECO:0000256" key="5">
    <source>
        <dbReference type="SAM" id="MobiDB-lite"/>
    </source>
</evidence>
<reference evidence="8" key="1">
    <citation type="journal article" date="2008" name="Nat. Genet.">
        <title>The Pristionchus pacificus genome provides a unique perspective on nematode lifestyle and parasitism.</title>
        <authorList>
            <person name="Dieterich C."/>
            <person name="Clifton S.W."/>
            <person name="Schuster L.N."/>
            <person name="Chinwalla A."/>
            <person name="Delehaunty K."/>
            <person name="Dinkelacker I."/>
            <person name="Fulton L."/>
            <person name="Fulton R."/>
            <person name="Godfrey J."/>
            <person name="Minx P."/>
            <person name="Mitreva M."/>
            <person name="Roeseler W."/>
            <person name="Tian H."/>
            <person name="Witte H."/>
            <person name="Yang S.P."/>
            <person name="Wilson R.K."/>
            <person name="Sommer R.J."/>
        </authorList>
    </citation>
    <scope>NUCLEOTIDE SEQUENCE [LARGE SCALE GENOMIC DNA]</scope>
    <source>
        <strain evidence="8">PS312</strain>
    </source>
</reference>
<keyword evidence="2 6" id="KW-0812">Transmembrane</keyword>
<evidence type="ECO:0000256" key="1">
    <source>
        <dbReference type="ARBA" id="ARBA00004141"/>
    </source>
</evidence>
<dbReference type="Gene3D" id="1.20.1250.20">
    <property type="entry name" value="MFS general substrate transporter like domains"/>
    <property type="match status" value="1"/>
</dbReference>
<feature type="transmembrane region" description="Helical" evidence="6">
    <location>
        <begin position="405"/>
        <end position="426"/>
    </location>
</feature>
<feature type="compositionally biased region" description="Basic and acidic residues" evidence="5">
    <location>
        <begin position="26"/>
        <end position="37"/>
    </location>
</feature>
<reference evidence="7" key="2">
    <citation type="submission" date="2022-06" db="UniProtKB">
        <authorList>
            <consortium name="EnsemblMetazoa"/>
        </authorList>
    </citation>
    <scope>IDENTIFICATION</scope>
    <source>
        <strain evidence="7">PS312</strain>
    </source>
</reference>
<keyword evidence="8" id="KW-1185">Reference proteome</keyword>
<name>A0A2A6B899_PRIPA</name>
<feature type="transmembrane region" description="Helical" evidence="6">
    <location>
        <begin position="207"/>
        <end position="227"/>
    </location>
</feature>
<feature type="transmembrane region" description="Helical" evidence="6">
    <location>
        <begin position="314"/>
        <end position="332"/>
    </location>
</feature>
<feature type="transmembrane region" description="Helical" evidence="6">
    <location>
        <begin position="277"/>
        <end position="294"/>
    </location>
</feature>
<accession>A0A8R1UE77</accession>
<feature type="compositionally biased region" description="Polar residues" evidence="5">
    <location>
        <begin position="43"/>
        <end position="56"/>
    </location>
</feature>
<organism evidence="7 8">
    <name type="scientific">Pristionchus pacificus</name>
    <name type="common">Parasitic nematode worm</name>
    <dbReference type="NCBI Taxonomy" id="54126"/>
    <lineage>
        <taxon>Eukaryota</taxon>
        <taxon>Metazoa</taxon>
        <taxon>Ecdysozoa</taxon>
        <taxon>Nematoda</taxon>
        <taxon>Chromadorea</taxon>
        <taxon>Rhabditida</taxon>
        <taxon>Rhabditina</taxon>
        <taxon>Diplogasteromorpha</taxon>
        <taxon>Diplogasteroidea</taxon>
        <taxon>Neodiplogasteridae</taxon>
        <taxon>Pristionchus</taxon>
    </lineage>
</organism>
<gene>
    <name evidence="7" type="primary">WBGene00108799</name>
</gene>
<evidence type="ECO:0000313" key="8">
    <source>
        <dbReference type="Proteomes" id="UP000005239"/>
    </source>
</evidence>
<evidence type="ECO:0000256" key="4">
    <source>
        <dbReference type="ARBA" id="ARBA00023136"/>
    </source>
</evidence>
<comment type="subcellular location">
    <subcellularLocation>
        <location evidence="1">Membrane</location>
        <topology evidence="1">Multi-pass membrane protein</topology>
    </subcellularLocation>
</comment>
<protein>
    <submittedName>
        <fullName evidence="7">Membrane transporter</fullName>
    </submittedName>
</protein>
<dbReference type="InterPro" id="IPR051068">
    <property type="entry name" value="MFS_Domain-Containing_Protein"/>
</dbReference>
<feature type="transmembrane region" description="Helical" evidence="6">
    <location>
        <begin position="365"/>
        <end position="385"/>
    </location>
</feature>
<evidence type="ECO:0000256" key="6">
    <source>
        <dbReference type="SAM" id="Phobius"/>
    </source>
</evidence>
<dbReference type="InterPro" id="IPR011701">
    <property type="entry name" value="MFS"/>
</dbReference>
<dbReference type="EnsemblMetazoa" id="PPA19245.1">
    <property type="protein sequence ID" value="PPA19245.1"/>
    <property type="gene ID" value="WBGene00108799"/>
</dbReference>
<dbReference type="InterPro" id="IPR036259">
    <property type="entry name" value="MFS_trans_sf"/>
</dbReference>
<dbReference type="SUPFAM" id="SSF103473">
    <property type="entry name" value="MFS general substrate transporter"/>
    <property type="match status" value="1"/>
</dbReference>